<evidence type="ECO:0000256" key="1">
    <source>
        <dbReference type="ARBA" id="ARBA00022801"/>
    </source>
</evidence>
<feature type="domain" description="Sialate O-acetylesterase" evidence="2">
    <location>
        <begin position="1"/>
        <end position="151"/>
    </location>
</feature>
<dbReference type="InterPro" id="IPR052940">
    <property type="entry name" value="Carb_Esterase_6"/>
</dbReference>
<accession>A0ABR0VX62</accession>
<dbReference type="SUPFAM" id="SSF52266">
    <property type="entry name" value="SGNH hydrolase"/>
    <property type="match status" value="1"/>
</dbReference>
<dbReference type="Gene3D" id="3.40.50.1110">
    <property type="entry name" value="SGNH hydrolase"/>
    <property type="match status" value="1"/>
</dbReference>
<proteinExistence type="predicted"/>
<dbReference type="Pfam" id="PF03629">
    <property type="entry name" value="SASA"/>
    <property type="match status" value="1"/>
</dbReference>
<sequence>MAFANSVLKRDSSIGVIGLVPCAIGGTSIRQWSQGSDNYNRMLSRARAALRDGGQIRAILWYQGESDTVDLKDAESYRGERKSFSRYSVILASADQGGEYLDKVRKAQMDIKLPNLRNIDALGMKLKTDRVHLSTEAEVEVGKRLADAFLQFTVSPLA</sequence>
<gene>
    <name evidence="3" type="ORF">DH2020_027402</name>
</gene>
<keyword evidence="4" id="KW-1185">Reference proteome</keyword>
<name>A0ABR0VX62_REHGL</name>
<dbReference type="Proteomes" id="UP001318860">
    <property type="component" value="Unassembled WGS sequence"/>
</dbReference>
<comment type="caution">
    <text evidence="3">The sequence shown here is derived from an EMBL/GenBank/DDBJ whole genome shotgun (WGS) entry which is preliminary data.</text>
</comment>
<evidence type="ECO:0000259" key="2">
    <source>
        <dbReference type="Pfam" id="PF03629"/>
    </source>
</evidence>
<reference evidence="3 4" key="1">
    <citation type="journal article" date="2021" name="Comput. Struct. Biotechnol. J.">
        <title>De novo genome assembly of the potent medicinal plant Rehmannia glutinosa using nanopore technology.</title>
        <authorList>
            <person name="Ma L."/>
            <person name="Dong C."/>
            <person name="Song C."/>
            <person name="Wang X."/>
            <person name="Zheng X."/>
            <person name="Niu Y."/>
            <person name="Chen S."/>
            <person name="Feng W."/>
        </authorList>
    </citation>
    <scope>NUCLEOTIDE SEQUENCE [LARGE SCALE GENOMIC DNA]</scope>
    <source>
        <strain evidence="3">DH-2019</strain>
    </source>
</reference>
<dbReference type="PANTHER" id="PTHR31988">
    <property type="entry name" value="ESTERASE, PUTATIVE (DUF303)-RELATED"/>
    <property type="match status" value="1"/>
</dbReference>
<keyword evidence="1" id="KW-0378">Hydrolase</keyword>
<dbReference type="EMBL" id="JABTTQ020000601">
    <property type="protein sequence ID" value="KAK6138855.1"/>
    <property type="molecule type" value="Genomic_DNA"/>
</dbReference>
<evidence type="ECO:0000313" key="3">
    <source>
        <dbReference type="EMBL" id="KAK6138855.1"/>
    </source>
</evidence>
<dbReference type="InterPro" id="IPR036514">
    <property type="entry name" value="SGNH_hydro_sf"/>
</dbReference>
<evidence type="ECO:0000313" key="4">
    <source>
        <dbReference type="Proteomes" id="UP001318860"/>
    </source>
</evidence>
<dbReference type="PANTHER" id="PTHR31988:SF15">
    <property type="entry name" value="ESTERASE, PUTATIVE (DUF303)-RELATED"/>
    <property type="match status" value="1"/>
</dbReference>
<protein>
    <recommendedName>
        <fullName evidence="2">Sialate O-acetylesterase domain-containing protein</fullName>
    </recommendedName>
</protein>
<organism evidence="3 4">
    <name type="scientific">Rehmannia glutinosa</name>
    <name type="common">Chinese foxglove</name>
    <dbReference type="NCBI Taxonomy" id="99300"/>
    <lineage>
        <taxon>Eukaryota</taxon>
        <taxon>Viridiplantae</taxon>
        <taxon>Streptophyta</taxon>
        <taxon>Embryophyta</taxon>
        <taxon>Tracheophyta</taxon>
        <taxon>Spermatophyta</taxon>
        <taxon>Magnoliopsida</taxon>
        <taxon>eudicotyledons</taxon>
        <taxon>Gunneridae</taxon>
        <taxon>Pentapetalae</taxon>
        <taxon>asterids</taxon>
        <taxon>lamiids</taxon>
        <taxon>Lamiales</taxon>
        <taxon>Orobanchaceae</taxon>
        <taxon>Rehmannieae</taxon>
        <taxon>Rehmannia</taxon>
    </lineage>
</organism>
<dbReference type="InterPro" id="IPR005181">
    <property type="entry name" value="SASA"/>
</dbReference>